<evidence type="ECO:0000313" key="1">
    <source>
        <dbReference type="EMBL" id="ELY44550.1"/>
    </source>
</evidence>
<dbReference type="PATRIC" id="fig|1230460.4.peg.2363"/>
<name>L9W531_9EURY</name>
<organism evidence="1 2">
    <name type="scientific">Natronorubrum sulfidifaciens JCM 14089</name>
    <dbReference type="NCBI Taxonomy" id="1230460"/>
    <lineage>
        <taxon>Archaea</taxon>
        <taxon>Methanobacteriati</taxon>
        <taxon>Methanobacteriota</taxon>
        <taxon>Stenosarchaea group</taxon>
        <taxon>Halobacteria</taxon>
        <taxon>Halobacteriales</taxon>
        <taxon>Natrialbaceae</taxon>
        <taxon>Natronorubrum</taxon>
    </lineage>
</organism>
<dbReference type="Proteomes" id="UP000011661">
    <property type="component" value="Unassembled WGS sequence"/>
</dbReference>
<dbReference type="EMBL" id="AOHX01000039">
    <property type="protein sequence ID" value="ELY44550.1"/>
    <property type="molecule type" value="Genomic_DNA"/>
</dbReference>
<accession>L9W531</accession>
<reference evidence="1 2" key="1">
    <citation type="journal article" date="2014" name="PLoS Genet.">
        <title>Phylogenetically driven sequencing of extremely halophilic archaea reveals strategies for static and dynamic osmo-response.</title>
        <authorList>
            <person name="Becker E.A."/>
            <person name="Seitzer P.M."/>
            <person name="Tritt A."/>
            <person name="Larsen D."/>
            <person name="Krusor M."/>
            <person name="Yao A.I."/>
            <person name="Wu D."/>
            <person name="Madern D."/>
            <person name="Eisen J.A."/>
            <person name="Darling A.E."/>
            <person name="Facciotti M.T."/>
        </authorList>
    </citation>
    <scope>NUCLEOTIDE SEQUENCE [LARGE SCALE GENOMIC DNA]</scope>
    <source>
        <strain evidence="1 2">JCM 14089</strain>
    </source>
</reference>
<gene>
    <name evidence="1" type="ORF">C495_11634</name>
</gene>
<proteinExistence type="predicted"/>
<dbReference type="AlphaFoldDB" id="L9W531"/>
<evidence type="ECO:0000313" key="2">
    <source>
        <dbReference type="Proteomes" id="UP000011661"/>
    </source>
</evidence>
<comment type="caution">
    <text evidence="1">The sequence shown here is derived from an EMBL/GenBank/DDBJ whole genome shotgun (WGS) entry which is preliminary data.</text>
</comment>
<sequence>MISTMILELTTEKTPLAMLLFTVSPRTCRVDRPVSTVGWTVDDVDIPPANRPGGRHTPLTALRQYQYPTHSR</sequence>
<protein>
    <submittedName>
        <fullName evidence="1">Uncharacterized protein</fullName>
    </submittedName>
</protein>
<keyword evidence="2" id="KW-1185">Reference proteome</keyword>